<dbReference type="EC" id="2.1.1.-" evidence="6"/>
<dbReference type="InterPro" id="IPR029063">
    <property type="entry name" value="SAM-dependent_MTases_sf"/>
</dbReference>
<evidence type="ECO:0000256" key="6">
    <source>
        <dbReference type="HAMAP-Rule" id="MF_00074"/>
    </source>
</evidence>
<protein>
    <recommendedName>
        <fullName evidence="6">Ribosomal RNA small subunit methyltransferase G</fullName>
        <ecNumber evidence="6">2.1.1.-</ecNumber>
    </recommendedName>
    <alternativeName>
        <fullName evidence="6">16S rRNA 7-methylguanosine methyltransferase</fullName>
        <shortName evidence="6">16S rRNA m7G methyltransferase</shortName>
    </alternativeName>
</protein>
<dbReference type="PANTHER" id="PTHR31760">
    <property type="entry name" value="S-ADENOSYL-L-METHIONINE-DEPENDENT METHYLTRANSFERASES SUPERFAMILY PROTEIN"/>
    <property type="match status" value="1"/>
</dbReference>
<dbReference type="NCBIfam" id="TIGR00138">
    <property type="entry name" value="rsmG_gidB"/>
    <property type="match status" value="1"/>
</dbReference>
<dbReference type="Pfam" id="PF02527">
    <property type="entry name" value="GidB"/>
    <property type="match status" value="1"/>
</dbReference>
<organism evidence="8 9">
    <name type="scientific">Corynebacterium urealyticum</name>
    <dbReference type="NCBI Taxonomy" id="43771"/>
    <lineage>
        <taxon>Bacteria</taxon>
        <taxon>Bacillati</taxon>
        <taxon>Actinomycetota</taxon>
        <taxon>Actinomycetes</taxon>
        <taxon>Mycobacteriales</taxon>
        <taxon>Corynebacteriaceae</taxon>
        <taxon>Corynebacterium</taxon>
    </lineage>
</organism>
<sequence>MSSKATRMFHVKHRDSDASKNQSPNPAAADSSKGAAAAGGSTGEQQITSLTPDNHGGELQVDGLRPENLAEVFGDRAPLAERYAQWLETAGIQRGLIGPREVPRIWDRHIMNSAVLAEIIEDGERVIDVGSGAGLPGIPLAIARPNVKVQLLEPLLRRTKFLEEVVEDLGLDNVEVHRGRAEEKAIVRKLAGADVVTSRAVAPLGRLCQWSLPLARVGGQMRALKGSSVAEELERDKAQIDKVGGGKRSVVELGKGVLEESTFAVIVEKAR</sequence>
<evidence type="ECO:0000256" key="7">
    <source>
        <dbReference type="SAM" id="MobiDB-lite"/>
    </source>
</evidence>
<dbReference type="EMBL" id="QFNY01000018">
    <property type="protein sequence ID" value="PZP03134.1"/>
    <property type="molecule type" value="Genomic_DNA"/>
</dbReference>
<keyword evidence="5 6" id="KW-0949">S-adenosyl-L-methionine</keyword>
<evidence type="ECO:0000256" key="2">
    <source>
        <dbReference type="ARBA" id="ARBA00022552"/>
    </source>
</evidence>
<feature type="compositionally biased region" description="Polar residues" evidence="7">
    <location>
        <begin position="43"/>
        <end position="52"/>
    </location>
</feature>
<reference evidence="8 9" key="1">
    <citation type="submission" date="2017-11" db="EMBL/GenBank/DDBJ databases">
        <title>Infants hospitalized years apart are colonized by the same room-sourced microbial strains.</title>
        <authorList>
            <person name="Brooks B."/>
            <person name="Olm M.R."/>
            <person name="Firek B.A."/>
            <person name="Baker R."/>
            <person name="Thomas B.C."/>
            <person name="Morowitz M.J."/>
            <person name="Banfield J.F."/>
        </authorList>
    </citation>
    <scope>NUCLEOTIDE SEQUENCE [LARGE SCALE GENOMIC DNA]</scope>
    <source>
        <strain evidence="8">S2_012_000_R3_87</strain>
    </source>
</reference>
<dbReference type="AlphaFoldDB" id="A0A2W5BCC1"/>
<comment type="similarity">
    <text evidence="6">Belongs to the methyltransferase superfamily. RNA methyltransferase RsmG family.</text>
</comment>
<evidence type="ECO:0000313" key="9">
    <source>
        <dbReference type="Proteomes" id="UP000249451"/>
    </source>
</evidence>
<dbReference type="InterPro" id="IPR003682">
    <property type="entry name" value="rRNA_ssu_MeTfrase_G"/>
</dbReference>
<dbReference type="GO" id="GO:0070043">
    <property type="term" value="F:rRNA (guanine-N7-)-methyltransferase activity"/>
    <property type="evidence" value="ECO:0007669"/>
    <property type="project" value="UniProtKB-UniRule"/>
</dbReference>
<feature type="region of interest" description="Disordered" evidence="7">
    <location>
        <begin position="1"/>
        <end position="61"/>
    </location>
</feature>
<dbReference type="GO" id="GO:0005829">
    <property type="term" value="C:cytosol"/>
    <property type="evidence" value="ECO:0007669"/>
    <property type="project" value="TreeGrafter"/>
</dbReference>
<name>A0A2W5BCC1_9CORY</name>
<dbReference type="SUPFAM" id="SSF53335">
    <property type="entry name" value="S-adenosyl-L-methionine-dependent methyltransferases"/>
    <property type="match status" value="1"/>
</dbReference>
<proteinExistence type="inferred from homology"/>
<comment type="caution">
    <text evidence="6">Lacks conserved residue(s) required for the propagation of feature annotation.</text>
</comment>
<dbReference type="HAMAP" id="MF_00074">
    <property type="entry name" value="16SrRNA_methyltr_G"/>
    <property type="match status" value="1"/>
</dbReference>
<dbReference type="Gene3D" id="3.40.50.150">
    <property type="entry name" value="Vaccinia Virus protein VP39"/>
    <property type="match status" value="1"/>
</dbReference>
<feature type="binding site" evidence="6">
    <location>
        <begin position="181"/>
        <end position="182"/>
    </location>
    <ligand>
        <name>S-adenosyl-L-methionine</name>
        <dbReference type="ChEBI" id="CHEBI:59789"/>
    </ligand>
</feature>
<comment type="caution">
    <text evidence="8">The sequence shown here is derived from an EMBL/GenBank/DDBJ whole genome shotgun (WGS) entry which is preliminary data.</text>
</comment>
<evidence type="ECO:0000256" key="4">
    <source>
        <dbReference type="ARBA" id="ARBA00022679"/>
    </source>
</evidence>
<feature type="binding site" evidence="6">
    <location>
        <position position="130"/>
    </location>
    <ligand>
        <name>S-adenosyl-L-methionine</name>
        <dbReference type="ChEBI" id="CHEBI:59789"/>
    </ligand>
</feature>
<dbReference type="CDD" id="cd02440">
    <property type="entry name" value="AdoMet_MTases"/>
    <property type="match status" value="1"/>
</dbReference>
<feature type="binding site" evidence="6">
    <location>
        <position position="135"/>
    </location>
    <ligand>
        <name>S-adenosyl-L-methionine</name>
        <dbReference type="ChEBI" id="CHEBI:59789"/>
    </ligand>
</feature>
<dbReference type="PANTHER" id="PTHR31760:SF0">
    <property type="entry name" value="S-ADENOSYL-L-METHIONINE-DEPENDENT METHYLTRANSFERASES SUPERFAMILY PROTEIN"/>
    <property type="match status" value="1"/>
</dbReference>
<gene>
    <name evidence="6" type="primary">rsmG</name>
    <name evidence="8" type="ORF">DI609_01480</name>
</gene>
<dbReference type="Proteomes" id="UP000249451">
    <property type="component" value="Unassembled WGS sequence"/>
</dbReference>
<evidence type="ECO:0000313" key="8">
    <source>
        <dbReference type="EMBL" id="PZP03134.1"/>
    </source>
</evidence>
<keyword evidence="3 6" id="KW-0489">Methyltransferase</keyword>
<feature type="binding site" evidence="6">
    <location>
        <position position="199"/>
    </location>
    <ligand>
        <name>S-adenosyl-L-methionine</name>
        <dbReference type="ChEBI" id="CHEBI:59789"/>
    </ligand>
</feature>
<accession>A0A2W5BCC1</accession>
<keyword evidence="2 6" id="KW-0698">rRNA processing</keyword>
<evidence type="ECO:0000256" key="1">
    <source>
        <dbReference type="ARBA" id="ARBA00022490"/>
    </source>
</evidence>
<keyword evidence="1 6" id="KW-0963">Cytoplasm</keyword>
<evidence type="ECO:0000256" key="5">
    <source>
        <dbReference type="ARBA" id="ARBA00022691"/>
    </source>
</evidence>
<feature type="compositionally biased region" description="Low complexity" evidence="7">
    <location>
        <begin position="27"/>
        <end position="39"/>
    </location>
</feature>
<evidence type="ECO:0000256" key="3">
    <source>
        <dbReference type="ARBA" id="ARBA00022603"/>
    </source>
</evidence>
<comment type="subcellular location">
    <subcellularLocation>
        <location evidence="6">Cytoplasm</location>
    </subcellularLocation>
</comment>
<keyword evidence="4 6" id="KW-0808">Transferase</keyword>
<comment type="function">
    <text evidence="6">Specifically methylates the N7 position of a guanine in 16S rRNA.</text>
</comment>